<dbReference type="OrthoDB" id="3262173at2759"/>
<dbReference type="AlphaFoldDB" id="A0A4Y7QCJ5"/>
<keyword evidence="3" id="KW-1185">Reference proteome</keyword>
<dbReference type="Proteomes" id="UP000294933">
    <property type="component" value="Unassembled WGS sequence"/>
</dbReference>
<accession>A0A4Y7QCJ5</accession>
<feature type="compositionally biased region" description="Basic and acidic residues" evidence="1">
    <location>
        <begin position="383"/>
        <end position="393"/>
    </location>
</feature>
<reference evidence="2 3" key="1">
    <citation type="submission" date="2018-06" db="EMBL/GenBank/DDBJ databases">
        <title>A transcriptomic atlas of mushroom development highlights an independent origin of complex multicellularity.</title>
        <authorList>
            <consortium name="DOE Joint Genome Institute"/>
            <person name="Krizsan K."/>
            <person name="Almasi E."/>
            <person name="Merenyi Z."/>
            <person name="Sahu N."/>
            <person name="Viragh M."/>
            <person name="Koszo T."/>
            <person name="Mondo S."/>
            <person name="Kiss B."/>
            <person name="Balint B."/>
            <person name="Kues U."/>
            <person name="Barry K."/>
            <person name="Hegedus J.C."/>
            <person name="Henrissat B."/>
            <person name="Johnson J."/>
            <person name="Lipzen A."/>
            <person name="Ohm R."/>
            <person name="Nagy I."/>
            <person name="Pangilinan J."/>
            <person name="Yan J."/>
            <person name="Xiong Y."/>
            <person name="Grigoriev I.V."/>
            <person name="Hibbett D.S."/>
            <person name="Nagy L.G."/>
        </authorList>
    </citation>
    <scope>NUCLEOTIDE SEQUENCE [LARGE SCALE GENOMIC DNA]</scope>
    <source>
        <strain evidence="2 3">SZMC22713</strain>
    </source>
</reference>
<feature type="region of interest" description="Disordered" evidence="1">
    <location>
        <begin position="115"/>
        <end position="160"/>
    </location>
</feature>
<evidence type="ECO:0000313" key="2">
    <source>
        <dbReference type="EMBL" id="TDL24569.1"/>
    </source>
</evidence>
<evidence type="ECO:0000313" key="3">
    <source>
        <dbReference type="Proteomes" id="UP000294933"/>
    </source>
</evidence>
<evidence type="ECO:0000256" key="1">
    <source>
        <dbReference type="SAM" id="MobiDB-lite"/>
    </source>
</evidence>
<dbReference type="STRING" id="50990.A0A4Y7QCJ5"/>
<feature type="compositionally biased region" description="Basic and acidic residues" evidence="1">
    <location>
        <begin position="151"/>
        <end position="160"/>
    </location>
</feature>
<protein>
    <submittedName>
        <fullName evidence="2">Uncharacterized protein</fullName>
    </submittedName>
</protein>
<gene>
    <name evidence="2" type="ORF">BD410DRAFT_94573</name>
</gene>
<name>A0A4Y7QCJ5_9AGAM</name>
<dbReference type="EMBL" id="ML170166">
    <property type="protein sequence ID" value="TDL24569.1"/>
    <property type="molecule type" value="Genomic_DNA"/>
</dbReference>
<sequence>MSKTGRSLEDGAEEPPAKRIKVEEILVARSLPTTKRKGGRQPQKTGEERAKELLKDTRLAAVEPQQVLCRMCGNWIRLFKHVDYAPANWRSHALKCEIRSKWISQVKKEPNDEFELSLPIPEPPHQSPSSEIHPVTVKEENPNSRRQMKSLQERRSTLADDKRAAYPEPHRVFCKLCSSWVRLHNTREYDLFNWSRHVEKCELKAPGTKRVRLKKSHKENNQRPSLTLTFRAGRTQNPVQTVDVPSDPIPSPIIPKNEPIEPPMPSTSTVVPSVPSAGLLKRKPRNILERLKDLEMDPRCGDVRESEVFCLMCQKWVKLSRDVPYIDANWIRHASRCSEKNWLNPLVRALSPFDIKPDIDKLDSDALEVEELCFRPVNSTPDLELRQSSKPTDRPALPTTNDEERKQAMLDDPRCSDVQPFNVTCNMCSRQIGLHGKKAYFISNWLRHAESCEAKSKRAEGPIEKPAPSVLQLASVSKRPDPPNAKPAGPVLQLAPDFIPSPAVSWNILKEHENEHSVKHRRSRDQRAQELLNDDRIGEVEPHRVLCKICKEWVGLHNSKEYFSYTWYKHVDRCEQKRKGITPKRRTADTPVDEVHHVPKIPFSRKTLEERKTQLESDPRVGDVEPHRIHCKVCDKWLKLNNDIEYATFNWFKHISKCDGKTASPVKGDVGPSEKPAEVAEVVEVPPPPKTKTRTTAQEREVKLRQDPRLVEVEAHRCLCGMCGRWLKLQNKIEYDAHNWLSHAIKCEVKTGWKPGSTLNATSIADPDPEGLNAVKVEPSTSTPELLAKKPCPPVPRPRGRPPSFKVKPEPTTTSIGTPLDKFVRKSDAQREAELRADPRQKGVERGRVLCGSCDNWIKLNYQHSFLPGNWLRHAERCHGAGRADVVKCVISLHI</sequence>
<dbReference type="VEuPathDB" id="FungiDB:BD410DRAFT_94573"/>
<feature type="region of interest" description="Disordered" evidence="1">
    <location>
        <begin position="778"/>
        <end position="819"/>
    </location>
</feature>
<organism evidence="2 3">
    <name type="scientific">Rickenella mellea</name>
    <dbReference type="NCBI Taxonomy" id="50990"/>
    <lineage>
        <taxon>Eukaryota</taxon>
        <taxon>Fungi</taxon>
        <taxon>Dikarya</taxon>
        <taxon>Basidiomycota</taxon>
        <taxon>Agaricomycotina</taxon>
        <taxon>Agaricomycetes</taxon>
        <taxon>Hymenochaetales</taxon>
        <taxon>Rickenellaceae</taxon>
        <taxon>Rickenella</taxon>
    </lineage>
</organism>
<feature type="region of interest" description="Disordered" evidence="1">
    <location>
        <begin position="382"/>
        <end position="403"/>
    </location>
</feature>
<proteinExistence type="predicted"/>